<dbReference type="InterPro" id="IPR007159">
    <property type="entry name" value="SpoVT-AbrB_dom"/>
</dbReference>
<dbReference type="Proteomes" id="UP000177913">
    <property type="component" value="Unassembled WGS sequence"/>
</dbReference>
<dbReference type="EMBL" id="MFZO01000009">
    <property type="protein sequence ID" value="OGK25446.1"/>
    <property type="molecule type" value="Genomic_DNA"/>
</dbReference>
<dbReference type="Pfam" id="PF04014">
    <property type="entry name" value="MazE_antitoxin"/>
    <property type="match status" value="1"/>
</dbReference>
<protein>
    <recommendedName>
        <fullName evidence="2">SpoVT-AbrB domain-containing protein</fullName>
    </recommendedName>
</protein>
<dbReference type="SMART" id="SM00966">
    <property type="entry name" value="SpoVT_AbrB"/>
    <property type="match status" value="1"/>
</dbReference>
<evidence type="ECO:0000313" key="4">
    <source>
        <dbReference type="Proteomes" id="UP000177913"/>
    </source>
</evidence>
<dbReference type="Gene3D" id="2.10.260.10">
    <property type="match status" value="1"/>
</dbReference>
<evidence type="ECO:0000256" key="1">
    <source>
        <dbReference type="PROSITE-ProRule" id="PRU01076"/>
    </source>
</evidence>
<feature type="domain" description="SpoVT-AbrB" evidence="2">
    <location>
        <begin position="2"/>
        <end position="47"/>
    </location>
</feature>
<sequence>MIGYSTVTQKGQITVPAGIREELGLLPRQKVVIIKQGDSAVVKPVANFYSLRGSIKPKKRPEDFKRMRKNFIDYLARRKKT</sequence>
<dbReference type="NCBIfam" id="TIGR01439">
    <property type="entry name" value="lp_hng_hel_AbrB"/>
    <property type="match status" value="1"/>
</dbReference>
<proteinExistence type="predicted"/>
<organism evidence="3 4">
    <name type="scientific">Candidatus Roizmanbacteria bacterium RIFCSPHIGHO2_02_FULL_38_11</name>
    <dbReference type="NCBI Taxonomy" id="1802039"/>
    <lineage>
        <taxon>Bacteria</taxon>
        <taxon>Candidatus Roizmaniibacteriota</taxon>
    </lineage>
</organism>
<comment type="caution">
    <text evidence="3">The sequence shown here is derived from an EMBL/GenBank/DDBJ whole genome shotgun (WGS) entry which is preliminary data.</text>
</comment>
<dbReference type="GO" id="GO:0003677">
    <property type="term" value="F:DNA binding"/>
    <property type="evidence" value="ECO:0007669"/>
    <property type="project" value="UniProtKB-UniRule"/>
</dbReference>
<dbReference type="InterPro" id="IPR037914">
    <property type="entry name" value="SpoVT-AbrB_sf"/>
</dbReference>
<name>A0A1F7H3J1_9BACT</name>
<dbReference type="PROSITE" id="PS51740">
    <property type="entry name" value="SPOVT_ABRB"/>
    <property type="match status" value="1"/>
</dbReference>
<dbReference type="SUPFAM" id="SSF89447">
    <property type="entry name" value="AbrB/MazE/MraZ-like"/>
    <property type="match status" value="1"/>
</dbReference>
<dbReference type="AlphaFoldDB" id="A0A1F7H3J1"/>
<gene>
    <name evidence="3" type="ORF">A3C25_00395</name>
</gene>
<accession>A0A1F7H3J1</accession>
<reference evidence="3 4" key="1">
    <citation type="journal article" date="2016" name="Nat. Commun.">
        <title>Thousands of microbial genomes shed light on interconnected biogeochemical processes in an aquifer system.</title>
        <authorList>
            <person name="Anantharaman K."/>
            <person name="Brown C.T."/>
            <person name="Hug L.A."/>
            <person name="Sharon I."/>
            <person name="Castelle C.J."/>
            <person name="Probst A.J."/>
            <person name="Thomas B.C."/>
            <person name="Singh A."/>
            <person name="Wilkins M.J."/>
            <person name="Karaoz U."/>
            <person name="Brodie E.L."/>
            <person name="Williams K.H."/>
            <person name="Hubbard S.S."/>
            <person name="Banfield J.F."/>
        </authorList>
    </citation>
    <scope>NUCLEOTIDE SEQUENCE [LARGE SCALE GENOMIC DNA]</scope>
</reference>
<keyword evidence="1" id="KW-0238">DNA-binding</keyword>
<evidence type="ECO:0000259" key="2">
    <source>
        <dbReference type="PROSITE" id="PS51740"/>
    </source>
</evidence>
<evidence type="ECO:0000313" key="3">
    <source>
        <dbReference type="EMBL" id="OGK25446.1"/>
    </source>
</evidence>